<keyword evidence="3" id="KW-0862">Zinc</keyword>
<dbReference type="OrthoDB" id="432970at2759"/>
<keyword evidence="2 4" id="KW-0863">Zinc-finger</keyword>
<dbReference type="RefSeq" id="XP_024709301.1">
    <property type="nucleotide sequence ID" value="XM_024852637.1"/>
</dbReference>
<comment type="caution">
    <text evidence="6">The sequence shown here is derived from an EMBL/GenBank/DDBJ whole genome shotgun (WGS) entry which is preliminary data.</text>
</comment>
<sequence>MTRWGPRLFECDNDIEIARNLIPSLGFNITKWPHTLDQLVTQREPSEYLENTVIPSLRTKLNACDFGARLFDACRARETTPKTKYRTIILGALLMRAGARIKPGDLEYLRIISNFVVCHSRDIEPGGEEGFVAPGRAQFLAAVDKYRDGVPRGYREQSCYQCGLTANDVGRQLIGCAKCGQDWYCSEDCQNLHRQDHQLVCAWALSGLPFSENVA</sequence>
<proteinExistence type="predicted"/>
<accession>A0A2I2GMC0</accession>
<dbReference type="PROSITE" id="PS01360">
    <property type="entry name" value="ZF_MYND_1"/>
    <property type="match status" value="1"/>
</dbReference>
<evidence type="ECO:0000256" key="4">
    <source>
        <dbReference type="PROSITE-ProRule" id="PRU00134"/>
    </source>
</evidence>
<keyword evidence="7" id="KW-1185">Reference proteome</keyword>
<evidence type="ECO:0000256" key="2">
    <source>
        <dbReference type="ARBA" id="ARBA00022771"/>
    </source>
</evidence>
<keyword evidence="1" id="KW-0479">Metal-binding</keyword>
<name>A0A2I2GMC0_9EURO</name>
<dbReference type="PROSITE" id="PS50865">
    <property type="entry name" value="ZF_MYND_2"/>
    <property type="match status" value="1"/>
</dbReference>
<feature type="domain" description="MYND-type" evidence="5">
    <location>
        <begin position="159"/>
        <end position="201"/>
    </location>
</feature>
<dbReference type="GO" id="GO:0008270">
    <property type="term" value="F:zinc ion binding"/>
    <property type="evidence" value="ECO:0007669"/>
    <property type="project" value="UniProtKB-KW"/>
</dbReference>
<evidence type="ECO:0000313" key="7">
    <source>
        <dbReference type="Proteomes" id="UP000234275"/>
    </source>
</evidence>
<gene>
    <name evidence="6" type="ORF">P170DRAFT_469473</name>
</gene>
<protein>
    <recommendedName>
        <fullName evidence="5">MYND-type domain-containing protein</fullName>
    </recommendedName>
</protein>
<dbReference type="SUPFAM" id="SSF144232">
    <property type="entry name" value="HIT/MYND zinc finger-like"/>
    <property type="match status" value="1"/>
</dbReference>
<dbReference type="GeneID" id="36560335"/>
<dbReference type="AlphaFoldDB" id="A0A2I2GMC0"/>
<dbReference type="Gene3D" id="6.10.140.2220">
    <property type="match status" value="1"/>
</dbReference>
<evidence type="ECO:0000256" key="3">
    <source>
        <dbReference type="ARBA" id="ARBA00022833"/>
    </source>
</evidence>
<dbReference type="Pfam" id="PF01753">
    <property type="entry name" value="zf-MYND"/>
    <property type="match status" value="1"/>
</dbReference>
<organism evidence="6 7">
    <name type="scientific">Aspergillus steynii IBT 23096</name>
    <dbReference type="NCBI Taxonomy" id="1392250"/>
    <lineage>
        <taxon>Eukaryota</taxon>
        <taxon>Fungi</taxon>
        <taxon>Dikarya</taxon>
        <taxon>Ascomycota</taxon>
        <taxon>Pezizomycotina</taxon>
        <taxon>Eurotiomycetes</taxon>
        <taxon>Eurotiomycetidae</taxon>
        <taxon>Eurotiales</taxon>
        <taxon>Aspergillaceae</taxon>
        <taxon>Aspergillus</taxon>
        <taxon>Aspergillus subgen. Circumdati</taxon>
    </lineage>
</organism>
<dbReference type="Proteomes" id="UP000234275">
    <property type="component" value="Unassembled WGS sequence"/>
</dbReference>
<evidence type="ECO:0000313" key="6">
    <source>
        <dbReference type="EMBL" id="PLB53999.1"/>
    </source>
</evidence>
<reference evidence="6 7" key="1">
    <citation type="submission" date="2016-12" db="EMBL/GenBank/DDBJ databases">
        <title>The genomes of Aspergillus section Nigri reveals drivers in fungal speciation.</title>
        <authorList>
            <consortium name="DOE Joint Genome Institute"/>
            <person name="Vesth T.C."/>
            <person name="Nybo J."/>
            <person name="Theobald S."/>
            <person name="Brandl J."/>
            <person name="Frisvad J.C."/>
            <person name="Nielsen K.F."/>
            <person name="Lyhne E.K."/>
            <person name="Kogle M.E."/>
            <person name="Kuo A."/>
            <person name="Riley R."/>
            <person name="Clum A."/>
            <person name="Nolan M."/>
            <person name="Lipzen A."/>
            <person name="Salamov A."/>
            <person name="Henrissat B."/>
            <person name="Wiebenga A."/>
            <person name="De Vries R.P."/>
            <person name="Grigoriev I.V."/>
            <person name="Mortensen U.H."/>
            <person name="Andersen M.R."/>
            <person name="Baker S.E."/>
        </authorList>
    </citation>
    <scope>NUCLEOTIDE SEQUENCE [LARGE SCALE GENOMIC DNA]</scope>
    <source>
        <strain evidence="6 7">IBT 23096</strain>
    </source>
</reference>
<evidence type="ECO:0000259" key="5">
    <source>
        <dbReference type="PROSITE" id="PS50865"/>
    </source>
</evidence>
<dbReference type="InterPro" id="IPR002893">
    <property type="entry name" value="Znf_MYND"/>
</dbReference>
<dbReference type="STRING" id="1392250.A0A2I2GMC0"/>
<dbReference type="EMBL" id="MSFO01000001">
    <property type="protein sequence ID" value="PLB53999.1"/>
    <property type="molecule type" value="Genomic_DNA"/>
</dbReference>
<evidence type="ECO:0000256" key="1">
    <source>
        <dbReference type="ARBA" id="ARBA00022723"/>
    </source>
</evidence>
<dbReference type="VEuPathDB" id="FungiDB:P170DRAFT_469473"/>